<evidence type="ECO:0000313" key="2">
    <source>
        <dbReference type="Proteomes" id="UP000320762"/>
    </source>
</evidence>
<gene>
    <name evidence="1" type="ORF">BD626DRAFT_587511</name>
</gene>
<accession>A0A550BU94</accession>
<dbReference type="AlphaFoldDB" id="A0A550BU94"/>
<dbReference type="Proteomes" id="UP000320762">
    <property type="component" value="Unassembled WGS sequence"/>
</dbReference>
<comment type="caution">
    <text evidence="1">The sequence shown here is derived from an EMBL/GenBank/DDBJ whole genome shotgun (WGS) entry which is preliminary data.</text>
</comment>
<sequence length="340" mass="38588">MVATFPLYHVPGTFSGHPFVEDLWRQRKGLPIAAEEKSLILSLIRSLGSVRMHNLHHHDRWFSVFKVLSGNIRDTCVWEIAGTQWVNDDLSWAMPAELAETMSKLCLTSVHASWCEQTVQLKAMYICLMGTFEGTWHLPPVLRDLKSVLIPVITPSVVVEEGQPHIHTDPPWRREPQWLLAMSVRVDETAIFPFIRHRLPIPKHRCPFVNAVDTDNLHDLCADNLDRLGMMQQWPEVRDKFARDLLAQTKISDLFKYDVDLNLGRWSNSSQVSFTPSRSQRAQANMALSTNGSAPPIHKANPFRARTKELVQAAASAAFSHRFGAKMGQKWGEKLKGAMP</sequence>
<protein>
    <submittedName>
        <fullName evidence="1">Uncharacterized protein</fullName>
    </submittedName>
</protein>
<dbReference type="EMBL" id="VDMD01000080">
    <property type="protein sequence ID" value="TRM56104.1"/>
    <property type="molecule type" value="Genomic_DNA"/>
</dbReference>
<evidence type="ECO:0000313" key="1">
    <source>
        <dbReference type="EMBL" id="TRM56104.1"/>
    </source>
</evidence>
<reference evidence="1 2" key="1">
    <citation type="journal article" date="2019" name="New Phytol.">
        <title>Comparative genomics reveals unique wood-decay strategies and fruiting body development in the Schizophyllaceae.</title>
        <authorList>
            <person name="Almasi E."/>
            <person name="Sahu N."/>
            <person name="Krizsan K."/>
            <person name="Balint B."/>
            <person name="Kovacs G.M."/>
            <person name="Kiss B."/>
            <person name="Cseklye J."/>
            <person name="Drula E."/>
            <person name="Henrissat B."/>
            <person name="Nagy I."/>
            <person name="Chovatia M."/>
            <person name="Adam C."/>
            <person name="LaButti K."/>
            <person name="Lipzen A."/>
            <person name="Riley R."/>
            <person name="Grigoriev I.V."/>
            <person name="Nagy L.G."/>
        </authorList>
    </citation>
    <scope>NUCLEOTIDE SEQUENCE [LARGE SCALE GENOMIC DNA]</scope>
    <source>
        <strain evidence="1 2">NL-1724</strain>
    </source>
</reference>
<dbReference type="OrthoDB" id="10574632at2759"/>
<organism evidence="1 2">
    <name type="scientific">Schizophyllum amplum</name>
    <dbReference type="NCBI Taxonomy" id="97359"/>
    <lineage>
        <taxon>Eukaryota</taxon>
        <taxon>Fungi</taxon>
        <taxon>Dikarya</taxon>
        <taxon>Basidiomycota</taxon>
        <taxon>Agaricomycotina</taxon>
        <taxon>Agaricomycetes</taxon>
        <taxon>Agaricomycetidae</taxon>
        <taxon>Agaricales</taxon>
        <taxon>Schizophyllaceae</taxon>
        <taxon>Schizophyllum</taxon>
    </lineage>
</organism>
<name>A0A550BU94_9AGAR</name>
<keyword evidence="2" id="KW-1185">Reference proteome</keyword>
<proteinExistence type="predicted"/>